<evidence type="ECO:0000256" key="4">
    <source>
        <dbReference type="RuleBase" id="RU003869"/>
    </source>
</evidence>
<accession>A0A5P8DJX4</accession>
<dbReference type="GO" id="GO:0006412">
    <property type="term" value="P:translation"/>
    <property type="evidence" value="ECO:0007669"/>
    <property type="project" value="InterPro"/>
</dbReference>
<feature type="domain" description="Large ribosomal subunit protein uL6 alpha-beta" evidence="5">
    <location>
        <begin position="94"/>
        <end position="167"/>
    </location>
</feature>
<dbReference type="PANTHER" id="PTHR11655">
    <property type="entry name" value="60S/50S RIBOSOMAL PROTEIN L6/L9"/>
    <property type="match status" value="1"/>
</dbReference>
<evidence type="ECO:0000256" key="1">
    <source>
        <dbReference type="ARBA" id="ARBA00009356"/>
    </source>
</evidence>
<gene>
    <name evidence="6" type="primary">rpl6</name>
</gene>
<proteinExistence type="inferred from homology"/>
<dbReference type="GO" id="GO:0005762">
    <property type="term" value="C:mitochondrial large ribosomal subunit"/>
    <property type="evidence" value="ECO:0007669"/>
    <property type="project" value="TreeGrafter"/>
</dbReference>
<comment type="similarity">
    <text evidence="1 4">Belongs to the universal ribosomal protein uL6 family.</text>
</comment>
<evidence type="ECO:0000256" key="2">
    <source>
        <dbReference type="ARBA" id="ARBA00022980"/>
    </source>
</evidence>
<dbReference type="SUPFAM" id="SSF56053">
    <property type="entry name" value="Ribosomal protein L6"/>
    <property type="match status" value="2"/>
</dbReference>
<dbReference type="InterPro" id="IPR036789">
    <property type="entry name" value="Ribosomal_uL6-like_a/b-dom_sf"/>
</dbReference>
<geneLocation type="mitochondrion" evidence="6"/>
<dbReference type="PANTHER" id="PTHR11655:SF14">
    <property type="entry name" value="LARGE RIBOSOMAL SUBUNIT PROTEIN UL6M"/>
    <property type="match status" value="1"/>
</dbReference>
<dbReference type="InterPro" id="IPR000702">
    <property type="entry name" value="Ribosomal_uL6-like"/>
</dbReference>
<dbReference type="Gene3D" id="3.90.930.12">
    <property type="entry name" value="Ribosomal protein L6, alpha-beta domain"/>
    <property type="match status" value="2"/>
</dbReference>
<dbReference type="EMBL" id="MN082145">
    <property type="protein sequence ID" value="QFP99099.1"/>
    <property type="molecule type" value="Genomic_DNA"/>
</dbReference>
<dbReference type="GO" id="GO:0019843">
    <property type="term" value="F:rRNA binding"/>
    <property type="evidence" value="ECO:0007669"/>
    <property type="project" value="InterPro"/>
</dbReference>
<dbReference type="InterPro" id="IPR020040">
    <property type="entry name" value="Ribosomal_uL6_a/b-dom"/>
</dbReference>
<reference evidence="6" key="1">
    <citation type="submission" date="2019-06" db="EMBL/GenBank/DDBJ databases">
        <authorList>
            <person name="Wideman J.G."/>
            <person name="Richards T.A."/>
        </authorList>
    </citation>
    <scope>NUCLEOTIDE SEQUENCE</scope>
</reference>
<dbReference type="PIRSF" id="PIRSF002162">
    <property type="entry name" value="Ribosomal_L6"/>
    <property type="match status" value="1"/>
</dbReference>
<keyword evidence="2 4" id="KW-0689">Ribosomal protein</keyword>
<evidence type="ECO:0000313" key="6">
    <source>
        <dbReference type="EMBL" id="QFP99099.1"/>
    </source>
</evidence>
<keyword evidence="3 4" id="KW-0687">Ribonucleoprotein</keyword>
<dbReference type="AlphaFoldDB" id="A0A5P8DJX4"/>
<evidence type="ECO:0000259" key="5">
    <source>
        <dbReference type="Pfam" id="PF00347"/>
    </source>
</evidence>
<dbReference type="GO" id="GO:0003735">
    <property type="term" value="F:structural constituent of ribosome"/>
    <property type="evidence" value="ECO:0007669"/>
    <property type="project" value="InterPro"/>
</dbReference>
<evidence type="ECO:0000256" key="3">
    <source>
        <dbReference type="ARBA" id="ARBA00023274"/>
    </source>
</evidence>
<sequence>MSNIGIQKIKVPSNTRVILNNGLIKLSSDLGNIDYEIHSNLQASLLDKTTLSITPKETKNNKKLKCLWGTEYRNLKNIIDGISRGFSETLILKGVGYRASIVKNKLIFKLGYSHEVIFNIPSTVIIQTPKPDKLFIFGINKRDVHTVISQIKCLKKRDVYKGKGILQENEKLILKEGKKK</sequence>
<dbReference type="InterPro" id="IPR019906">
    <property type="entry name" value="Ribosomal_uL6_bac-type"/>
</dbReference>
<keyword evidence="6" id="KW-0496">Mitochondrion</keyword>
<dbReference type="PRINTS" id="PR00059">
    <property type="entry name" value="RIBOSOMALL6"/>
</dbReference>
<dbReference type="Pfam" id="PF00347">
    <property type="entry name" value="Ribosomal_L6"/>
    <property type="match status" value="1"/>
</dbReference>
<protein>
    <submittedName>
        <fullName evidence="6">Ribosomal protein L6</fullName>
    </submittedName>
</protein>
<organism evidence="6">
    <name type="scientific">Telonemida sp</name>
    <dbReference type="NCBI Taxonomy" id="2652706"/>
    <lineage>
        <taxon>Eukaryota</taxon>
        <taxon>Eukaryota incertae sedis</taxon>
        <taxon>Telonemia</taxon>
        <taxon>Telonemida</taxon>
    </lineage>
</organism>
<name>A0A5P8DJX4_9EUKA</name>